<evidence type="ECO:0000313" key="1">
    <source>
        <dbReference type="EMBL" id="GEV63212.1"/>
    </source>
</evidence>
<dbReference type="AlphaFoldDB" id="A0A699GPK1"/>
<dbReference type="EMBL" id="BKCJ010029323">
    <property type="protein sequence ID" value="GEV63212.1"/>
    <property type="molecule type" value="Genomic_DNA"/>
</dbReference>
<proteinExistence type="predicted"/>
<accession>A0A699GPK1</accession>
<protein>
    <submittedName>
        <fullName evidence="1">Uncharacterized protein</fullName>
    </submittedName>
</protein>
<organism evidence="1">
    <name type="scientific">Tanacetum cinerariifolium</name>
    <name type="common">Dalmatian daisy</name>
    <name type="synonym">Chrysanthemum cinerariifolium</name>
    <dbReference type="NCBI Taxonomy" id="118510"/>
    <lineage>
        <taxon>Eukaryota</taxon>
        <taxon>Viridiplantae</taxon>
        <taxon>Streptophyta</taxon>
        <taxon>Embryophyta</taxon>
        <taxon>Tracheophyta</taxon>
        <taxon>Spermatophyta</taxon>
        <taxon>Magnoliopsida</taxon>
        <taxon>eudicotyledons</taxon>
        <taxon>Gunneridae</taxon>
        <taxon>Pentapetalae</taxon>
        <taxon>asterids</taxon>
        <taxon>campanulids</taxon>
        <taxon>Asterales</taxon>
        <taxon>Asteraceae</taxon>
        <taxon>Asteroideae</taxon>
        <taxon>Anthemideae</taxon>
        <taxon>Anthemidinae</taxon>
        <taxon>Tanacetum</taxon>
    </lineage>
</organism>
<reference evidence="1" key="1">
    <citation type="journal article" date="2019" name="Sci. Rep.">
        <title>Draft genome of Tanacetum cinerariifolium, the natural source of mosquito coil.</title>
        <authorList>
            <person name="Yamashiro T."/>
            <person name="Shiraishi A."/>
            <person name="Satake H."/>
            <person name="Nakayama K."/>
        </authorList>
    </citation>
    <scope>NUCLEOTIDE SEQUENCE</scope>
</reference>
<sequence length="489" mass="56093">MDLEEKHQVFNAAGEELSAAKQKLMLLDSATEGRIMLPMAYCYMFIDDKVSAVKSKFSAVSIKLDITSNSSDSPLLGVNTPRSDEDRLDIMELTVFLDNNVTRLQALVDRKKVVITEAAIKEESMLKMILLLKEMILLLKEMMIKNYLYHLLHHLLHHHPNLKIFHQHLRRVELLKYDKVAQALEITKLKSRVKKLKKEKKVRVLKLRRLKKVETSQRIDTSKDTVMGDASNQGRIIDDLDKDDVVALMDDKDEDKKEEKAKVVEDDQVQGRRRKGVVIKDPEEESTTIIPADTKCKDKGKGIMVEEPKPFKKKQQVEMDEEYATKLHVELNKDIDCDVAIDHLILLVERRYPLSRFTLDQMLNAMRLQVEEESKMSLELLSFEVDAAMDLEEKHYVFNAAGEELNAAKQKLMLLDSAAKGRIMLLSQIPHKLQENTKFPLSGFGSYPSYEFDFAGMRLQHQHCTCDQNLASHLPRACMMLARAGFPSS</sequence>
<name>A0A699GPK1_TANCI</name>
<feature type="non-terminal residue" evidence="1">
    <location>
        <position position="489"/>
    </location>
</feature>
<comment type="caution">
    <text evidence="1">The sequence shown here is derived from an EMBL/GenBank/DDBJ whole genome shotgun (WGS) entry which is preliminary data.</text>
</comment>
<gene>
    <name evidence="1" type="ORF">Tci_135189</name>
</gene>